<dbReference type="OrthoDB" id="1938885at2759"/>
<dbReference type="EMBL" id="PQIB02000004">
    <property type="protein sequence ID" value="RLN24012.1"/>
    <property type="molecule type" value="Genomic_DNA"/>
</dbReference>
<dbReference type="PANTHER" id="PTHR48205:SF1">
    <property type="entry name" value="OS01G0742766 PROTEIN"/>
    <property type="match status" value="1"/>
</dbReference>
<gene>
    <name evidence="2" type="ORF">C2845_PM07G22580</name>
</gene>
<evidence type="ECO:0000313" key="3">
    <source>
        <dbReference type="Proteomes" id="UP000275267"/>
    </source>
</evidence>
<dbReference type="GO" id="GO:0006281">
    <property type="term" value="P:DNA repair"/>
    <property type="evidence" value="ECO:0007669"/>
    <property type="project" value="InterPro"/>
</dbReference>
<sequence>MAAEGSELGSPATEPPPPPPKRRKIEPPRRTRPSQVTLDKDKSAASSNSSVCPETSSGNVSGVLPVRVDLNKVRETKRLLILQAQHEGCLGSYKSFDSVFGNYLVPVIPSNGDQIGTK</sequence>
<accession>A0A3L6SMZ5</accession>
<feature type="compositionally biased region" description="Polar residues" evidence="1">
    <location>
        <begin position="51"/>
        <end position="60"/>
    </location>
</feature>
<evidence type="ECO:0000256" key="1">
    <source>
        <dbReference type="SAM" id="MobiDB-lite"/>
    </source>
</evidence>
<proteinExistence type="predicted"/>
<dbReference type="PANTHER" id="PTHR48205">
    <property type="entry name" value="OS01G0742766 PROTEIN"/>
    <property type="match status" value="1"/>
</dbReference>
<dbReference type="AlphaFoldDB" id="A0A3L6SMZ5"/>
<name>A0A3L6SMZ5_PANMI</name>
<dbReference type="Pfam" id="PF15925">
    <property type="entry name" value="SOSSC"/>
    <property type="match status" value="1"/>
</dbReference>
<protein>
    <submittedName>
        <fullName evidence="2">Uncharacterized protein</fullName>
    </submittedName>
</protein>
<comment type="caution">
    <text evidence="2">The sequence shown here is derived from an EMBL/GenBank/DDBJ whole genome shotgun (WGS) entry which is preliminary data.</text>
</comment>
<organism evidence="2 3">
    <name type="scientific">Panicum miliaceum</name>
    <name type="common">Proso millet</name>
    <name type="synonym">Broomcorn millet</name>
    <dbReference type="NCBI Taxonomy" id="4540"/>
    <lineage>
        <taxon>Eukaryota</taxon>
        <taxon>Viridiplantae</taxon>
        <taxon>Streptophyta</taxon>
        <taxon>Embryophyta</taxon>
        <taxon>Tracheophyta</taxon>
        <taxon>Spermatophyta</taxon>
        <taxon>Magnoliopsida</taxon>
        <taxon>Liliopsida</taxon>
        <taxon>Poales</taxon>
        <taxon>Poaceae</taxon>
        <taxon>PACMAD clade</taxon>
        <taxon>Panicoideae</taxon>
        <taxon>Panicodae</taxon>
        <taxon>Paniceae</taxon>
        <taxon>Panicinae</taxon>
        <taxon>Panicum</taxon>
        <taxon>Panicum sect. Panicum</taxon>
    </lineage>
</organism>
<keyword evidence="3" id="KW-1185">Reference proteome</keyword>
<dbReference type="InterPro" id="IPR031821">
    <property type="entry name" value="SOSSC"/>
</dbReference>
<dbReference type="Proteomes" id="UP000275267">
    <property type="component" value="Unassembled WGS sequence"/>
</dbReference>
<reference evidence="3" key="1">
    <citation type="journal article" date="2019" name="Nat. Commun.">
        <title>The genome of broomcorn millet.</title>
        <authorList>
            <person name="Zou C."/>
            <person name="Miki D."/>
            <person name="Li D."/>
            <person name="Tang Q."/>
            <person name="Xiao L."/>
            <person name="Rajput S."/>
            <person name="Deng P."/>
            <person name="Jia W."/>
            <person name="Huang R."/>
            <person name="Zhang M."/>
            <person name="Sun Y."/>
            <person name="Hu J."/>
            <person name="Fu X."/>
            <person name="Schnable P.S."/>
            <person name="Li F."/>
            <person name="Zhang H."/>
            <person name="Feng B."/>
            <person name="Zhu X."/>
            <person name="Liu R."/>
            <person name="Schnable J.C."/>
            <person name="Zhu J.-K."/>
            <person name="Zhang H."/>
        </authorList>
    </citation>
    <scope>NUCLEOTIDE SEQUENCE [LARGE SCALE GENOMIC DNA]</scope>
</reference>
<evidence type="ECO:0000313" key="2">
    <source>
        <dbReference type="EMBL" id="RLN24012.1"/>
    </source>
</evidence>
<dbReference type="GO" id="GO:0070876">
    <property type="term" value="C:SOSS complex"/>
    <property type="evidence" value="ECO:0007669"/>
    <property type="project" value="InterPro"/>
</dbReference>
<feature type="region of interest" description="Disordered" evidence="1">
    <location>
        <begin position="1"/>
        <end position="63"/>
    </location>
</feature>